<dbReference type="STRING" id="5601.A0A0D2GNA0"/>
<name>A0A0D2GNA0_9EURO</name>
<dbReference type="InterPro" id="IPR050425">
    <property type="entry name" value="NAD(P)_dehydrat-like"/>
</dbReference>
<dbReference type="GO" id="GO:0016616">
    <property type="term" value="F:oxidoreductase activity, acting on the CH-OH group of donors, NAD or NADP as acceptor"/>
    <property type="evidence" value="ECO:0007669"/>
    <property type="project" value="TreeGrafter"/>
</dbReference>
<comment type="similarity">
    <text evidence="2">Belongs to the NAD(P)-dependent epimerase/dehydratase family. Dihydroflavonol-4-reductase subfamily.</text>
</comment>
<feature type="region of interest" description="Disordered" evidence="3">
    <location>
        <begin position="287"/>
        <end position="307"/>
    </location>
</feature>
<evidence type="ECO:0000256" key="2">
    <source>
        <dbReference type="ARBA" id="ARBA00023445"/>
    </source>
</evidence>
<evidence type="ECO:0000256" key="3">
    <source>
        <dbReference type="SAM" id="MobiDB-lite"/>
    </source>
</evidence>
<evidence type="ECO:0000313" key="6">
    <source>
        <dbReference type="Proteomes" id="UP000054266"/>
    </source>
</evidence>
<dbReference type="SUPFAM" id="SSF51735">
    <property type="entry name" value="NAD(P)-binding Rossmann-fold domains"/>
    <property type="match status" value="1"/>
</dbReference>
<organism evidence="5 6">
    <name type="scientific">Phialophora macrospora</name>
    <dbReference type="NCBI Taxonomy" id="1851006"/>
    <lineage>
        <taxon>Eukaryota</taxon>
        <taxon>Fungi</taxon>
        <taxon>Dikarya</taxon>
        <taxon>Ascomycota</taxon>
        <taxon>Pezizomycotina</taxon>
        <taxon>Eurotiomycetes</taxon>
        <taxon>Chaetothyriomycetidae</taxon>
        <taxon>Chaetothyriales</taxon>
        <taxon>Herpotrichiellaceae</taxon>
        <taxon>Phialophora</taxon>
    </lineage>
</organism>
<evidence type="ECO:0000313" key="5">
    <source>
        <dbReference type="EMBL" id="KIW73874.1"/>
    </source>
</evidence>
<dbReference type="PANTHER" id="PTHR10366">
    <property type="entry name" value="NAD DEPENDENT EPIMERASE/DEHYDRATASE"/>
    <property type="match status" value="1"/>
</dbReference>
<protein>
    <recommendedName>
        <fullName evidence="4">NAD-dependent epimerase/dehydratase domain-containing protein</fullName>
    </recommendedName>
</protein>
<dbReference type="InterPro" id="IPR036291">
    <property type="entry name" value="NAD(P)-bd_dom_sf"/>
</dbReference>
<dbReference type="Pfam" id="PF01370">
    <property type="entry name" value="Epimerase"/>
    <property type="match status" value="1"/>
</dbReference>
<reference evidence="5 6" key="1">
    <citation type="submission" date="2015-01" db="EMBL/GenBank/DDBJ databases">
        <title>The Genome Sequence of Capronia semiimmersa CBS27337.</title>
        <authorList>
            <consortium name="The Broad Institute Genomics Platform"/>
            <person name="Cuomo C."/>
            <person name="de Hoog S."/>
            <person name="Gorbushina A."/>
            <person name="Stielow B."/>
            <person name="Teixiera M."/>
            <person name="Abouelleil A."/>
            <person name="Chapman S.B."/>
            <person name="Priest M."/>
            <person name="Young S.K."/>
            <person name="Wortman J."/>
            <person name="Nusbaum C."/>
            <person name="Birren B."/>
        </authorList>
    </citation>
    <scope>NUCLEOTIDE SEQUENCE [LARGE SCALE GENOMIC DNA]</scope>
    <source>
        <strain evidence="5 6">CBS 27337</strain>
    </source>
</reference>
<gene>
    <name evidence="5" type="ORF">PV04_01957</name>
</gene>
<dbReference type="PANTHER" id="PTHR10366:SF562">
    <property type="entry name" value="ALDEHYDE REDUCTASE II (AFU_ORTHOLOGUE AFUA_1G11360)"/>
    <property type="match status" value="1"/>
</dbReference>
<dbReference type="Proteomes" id="UP000054266">
    <property type="component" value="Unassembled WGS sequence"/>
</dbReference>
<dbReference type="EMBL" id="KN846956">
    <property type="protein sequence ID" value="KIW73874.1"/>
    <property type="molecule type" value="Genomic_DNA"/>
</dbReference>
<keyword evidence="1" id="KW-0560">Oxidoreductase</keyword>
<dbReference type="AlphaFoldDB" id="A0A0D2GNA0"/>
<sequence length="339" mass="36980">MSPQDRRLAKGEWVLVTGANGYIATHIVDVLLEEGYNVRGTLRSAKPWLNKYFDEKYGQGRFETKIVAALNDDGAFDEVIKGVGGVVHVAADVSMNPDADAVISWVVAGTINLLKAAAGEPSVKSVVLTSSSAAALFPEPNKEIVIDETTWNDSVVEAVHKKLVSPEAMSFMVYAASKTEQERAFFKWVGENKPGFAVNSVLPNMNMGKILMPEGSTSTMGWIRGLLNGEEGMMKMMPPQYFIDVHDDARVHVAALLDPTVQNERLFAFAQAFNWTDIIGILTKLRPGNQQIPKPPPNEGRDLSDVKGRKRAEDLIKSFFGVSGWTGLEESIAAGIADL</sequence>
<dbReference type="InterPro" id="IPR001509">
    <property type="entry name" value="Epimerase_deHydtase"/>
</dbReference>
<dbReference type="Gene3D" id="3.40.50.720">
    <property type="entry name" value="NAD(P)-binding Rossmann-like Domain"/>
    <property type="match status" value="1"/>
</dbReference>
<evidence type="ECO:0000259" key="4">
    <source>
        <dbReference type="Pfam" id="PF01370"/>
    </source>
</evidence>
<proteinExistence type="inferred from homology"/>
<evidence type="ECO:0000256" key="1">
    <source>
        <dbReference type="ARBA" id="ARBA00023002"/>
    </source>
</evidence>
<accession>A0A0D2GNA0</accession>
<feature type="domain" description="NAD-dependent epimerase/dehydratase" evidence="4">
    <location>
        <begin position="14"/>
        <end position="258"/>
    </location>
</feature>
<keyword evidence="6" id="KW-1185">Reference proteome</keyword>
<dbReference type="HOGENOM" id="CLU_007383_9_2_1"/>